<proteinExistence type="inferred from homology"/>
<dbReference type="Pfam" id="PF13614">
    <property type="entry name" value="AAA_31"/>
    <property type="match status" value="1"/>
</dbReference>
<comment type="caution">
    <text evidence="10">The sequence shown here is derived from an EMBL/GenBank/DDBJ whole genome shotgun (WGS) entry which is preliminary data.</text>
</comment>
<keyword evidence="4" id="KW-0547">Nucleotide-binding</keyword>
<name>A0A1V4ITA1_9CLOT</name>
<evidence type="ECO:0000256" key="6">
    <source>
        <dbReference type="ARBA" id="ARBA00022840"/>
    </source>
</evidence>
<dbReference type="OrthoDB" id="9794577at2"/>
<evidence type="ECO:0000256" key="7">
    <source>
        <dbReference type="ARBA" id="ARBA00023137"/>
    </source>
</evidence>
<dbReference type="GO" id="GO:0005886">
    <property type="term" value="C:plasma membrane"/>
    <property type="evidence" value="ECO:0007669"/>
    <property type="project" value="TreeGrafter"/>
</dbReference>
<dbReference type="CDD" id="cd05387">
    <property type="entry name" value="BY-kinase"/>
    <property type="match status" value="1"/>
</dbReference>
<dbReference type="EMBL" id="MZGV01000013">
    <property type="protein sequence ID" value="OPJ62697.1"/>
    <property type="molecule type" value="Genomic_DNA"/>
</dbReference>
<dbReference type="InterPro" id="IPR005702">
    <property type="entry name" value="Wzc-like_C"/>
</dbReference>
<evidence type="ECO:0000256" key="8">
    <source>
        <dbReference type="ARBA" id="ARBA00051245"/>
    </source>
</evidence>
<reference evidence="10 11" key="1">
    <citation type="submission" date="2017-03" db="EMBL/GenBank/DDBJ databases">
        <title>Genome sequence of Clostridium oryzae DSM 28571.</title>
        <authorList>
            <person name="Poehlein A."/>
            <person name="Daniel R."/>
        </authorList>
    </citation>
    <scope>NUCLEOTIDE SEQUENCE [LARGE SCALE GENOMIC DNA]</scope>
    <source>
        <strain evidence="10 11">DSM 28571</strain>
    </source>
</reference>
<evidence type="ECO:0000256" key="3">
    <source>
        <dbReference type="ARBA" id="ARBA00022679"/>
    </source>
</evidence>
<evidence type="ECO:0000256" key="5">
    <source>
        <dbReference type="ARBA" id="ARBA00022777"/>
    </source>
</evidence>
<dbReference type="Proteomes" id="UP000190080">
    <property type="component" value="Unassembled WGS sequence"/>
</dbReference>
<dbReference type="GO" id="GO:0004715">
    <property type="term" value="F:non-membrane spanning protein tyrosine kinase activity"/>
    <property type="evidence" value="ECO:0007669"/>
    <property type="project" value="UniProtKB-EC"/>
</dbReference>
<dbReference type="InterPro" id="IPR050445">
    <property type="entry name" value="Bact_polysacc_biosynth/exp"/>
</dbReference>
<dbReference type="STRING" id="1450648.CLORY_15770"/>
<dbReference type="Gene3D" id="3.40.50.300">
    <property type="entry name" value="P-loop containing nucleotide triphosphate hydrolases"/>
    <property type="match status" value="1"/>
</dbReference>
<accession>A0A1V4ITA1</accession>
<dbReference type="RefSeq" id="WP_079423028.1">
    <property type="nucleotide sequence ID" value="NZ_MZGV01000013.1"/>
</dbReference>
<dbReference type="PANTHER" id="PTHR32309:SF13">
    <property type="entry name" value="FERRIC ENTEROBACTIN TRANSPORT PROTEIN FEPE"/>
    <property type="match status" value="1"/>
</dbReference>
<evidence type="ECO:0000256" key="4">
    <source>
        <dbReference type="ARBA" id="ARBA00022741"/>
    </source>
</evidence>
<keyword evidence="3 10" id="KW-0808">Transferase</keyword>
<dbReference type="PANTHER" id="PTHR32309">
    <property type="entry name" value="TYROSINE-PROTEIN KINASE"/>
    <property type="match status" value="1"/>
</dbReference>
<evidence type="ECO:0000259" key="9">
    <source>
        <dbReference type="Pfam" id="PF13614"/>
    </source>
</evidence>
<keyword evidence="5 10" id="KW-0418">Kinase</keyword>
<keyword evidence="7" id="KW-0829">Tyrosine-protein kinase</keyword>
<keyword evidence="6" id="KW-0067">ATP-binding</keyword>
<comment type="catalytic activity">
    <reaction evidence="8">
        <text>L-tyrosyl-[protein] + ATP = O-phospho-L-tyrosyl-[protein] + ADP + H(+)</text>
        <dbReference type="Rhea" id="RHEA:10596"/>
        <dbReference type="Rhea" id="RHEA-COMP:10136"/>
        <dbReference type="Rhea" id="RHEA-COMP:20101"/>
        <dbReference type="ChEBI" id="CHEBI:15378"/>
        <dbReference type="ChEBI" id="CHEBI:30616"/>
        <dbReference type="ChEBI" id="CHEBI:46858"/>
        <dbReference type="ChEBI" id="CHEBI:61978"/>
        <dbReference type="ChEBI" id="CHEBI:456216"/>
        <dbReference type="EC" id="2.7.10.2"/>
    </reaction>
</comment>
<organism evidence="10 11">
    <name type="scientific">Clostridium oryzae</name>
    <dbReference type="NCBI Taxonomy" id="1450648"/>
    <lineage>
        <taxon>Bacteria</taxon>
        <taxon>Bacillati</taxon>
        <taxon>Bacillota</taxon>
        <taxon>Clostridia</taxon>
        <taxon>Eubacteriales</taxon>
        <taxon>Clostridiaceae</taxon>
        <taxon>Clostridium</taxon>
    </lineage>
</organism>
<evidence type="ECO:0000256" key="1">
    <source>
        <dbReference type="ARBA" id="ARBA00007316"/>
    </source>
</evidence>
<sequence length="243" mass="27548">MKKSKEKIIEKYRILLNLFENYREENIRCLAIISNSNLEGKEVVAKNIAMVLAKSGRKTLFIDCSLSKNSRTKYNNSDNARGFVSVVEAISGSRINGLEIKNCIEKTESDYLSVLELGTNNLEKYSPILKKEYLKRTIDVLKQGFDCIVVDAPSFENLSFTQIITSAADGCMFVLKDKVNELNEARNIKEKLNTMGCKVLGCILEKEKKPTKLFKDKYNDFFRTDNKTKKIVESANSSVSPNI</sequence>
<dbReference type="EC" id="2.7.10.2" evidence="2"/>
<dbReference type="InterPro" id="IPR025669">
    <property type="entry name" value="AAA_dom"/>
</dbReference>
<protein>
    <recommendedName>
        <fullName evidence="2">non-specific protein-tyrosine kinase</fullName>
        <ecNumber evidence="2">2.7.10.2</ecNumber>
    </recommendedName>
</protein>
<evidence type="ECO:0000256" key="2">
    <source>
        <dbReference type="ARBA" id="ARBA00011903"/>
    </source>
</evidence>
<evidence type="ECO:0000313" key="10">
    <source>
        <dbReference type="EMBL" id="OPJ62697.1"/>
    </source>
</evidence>
<feature type="domain" description="AAA" evidence="9">
    <location>
        <begin position="39"/>
        <end position="172"/>
    </location>
</feature>
<comment type="similarity">
    <text evidence="1">Belongs to the CpsD/CapB family.</text>
</comment>
<gene>
    <name evidence="10" type="primary">ywqD_1</name>
    <name evidence="10" type="ORF">CLORY_15770</name>
</gene>
<dbReference type="SUPFAM" id="SSF52540">
    <property type="entry name" value="P-loop containing nucleoside triphosphate hydrolases"/>
    <property type="match status" value="1"/>
</dbReference>
<evidence type="ECO:0000313" key="11">
    <source>
        <dbReference type="Proteomes" id="UP000190080"/>
    </source>
</evidence>
<keyword evidence="11" id="KW-1185">Reference proteome</keyword>
<dbReference type="InterPro" id="IPR027417">
    <property type="entry name" value="P-loop_NTPase"/>
</dbReference>
<dbReference type="AlphaFoldDB" id="A0A1V4ITA1"/>